<feature type="domain" description="Resolvase/invertase-type recombinase catalytic" evidence="2">
    <location>
        <begin position="24"/>
        <end position="120"/>
    </location>
</feature>
<dbReference type="Pfam" id="PF00239">
    <property type="entry name" value="Resolvase"/>
    <property type="match status" value="1"/>
</dbReference>
<protein>
    <submittedName>
        <fullName evidence="3">Recombinase family protein</fullName>
    </submittedName>
</protein>
<dbReference type="GO" id="GO:0000150">
    <property type="term" value="F:DNA strand exchange activity"/>
    <property type="evidence" value="ECO:0007669"/>
    <property type="project" value="InterPro"/>
</dbReference>
<dbReference type="Proteomes" id="UP000238137">
    <property type="component" value="Unassembled WGS sequence"/>
</dbReference>
<dbReference type="GO" id="GO:0003677">
    <property type="term" value="F:DNA binding"/>
    <property type="evidence" value="ECO:0007669"/>
    <property type="project" value="InterPro"/>
</dbReference>
<keyword evidence="4" id="KW-1185">Reference proteome</keyword>
<evidence type="ECO:0000313" key="3">
    <source>
        <dbReference type="EMBL" id="RNF35327.1"/>
    </source>
</evidence>
<dbReference type="Gene3D" id="3.40.50.1390">
    <property type="entry name" value="Resolvase, N-terminal catalytic domain"/>
    <property type="match status" value="1"/>
</dbReference>
<accession>A0A422QZA9</accession>
<reference evidence="3" key="1">
    <citation type="submission" date="2018-05" db="EMBL/GenBank/DDBJ databases">
        <title>Reclassification of Methylarcula marina and Methylarcula terricola as Paracoccus methylarcula sp.nov., comb.nov. and Paracoccus terricola comb.nov.</title>
        <authorList>
            <person name="Shmareva M.N."/>
            <person name="Doronina N.V."/>
            <person name="Vasilenko O.V."/>
            <person name="Tarlachkov S.V."/>
            <person name="Trotsenko Y.A."/>
        </authorList>
    </citation>
    <scope>NUCLEOTIDE SEQUENCE [LARGE SCALE GENOMIC DNA]</scope>
    <source>
        <strain evidence="3">VKM B-2159</strain>
    </source>
</reference>
<dbReference type="AlphaFoldDB" id="A0A422QZA9"/>
<organism evidence="3 4">
    <name type="scientific">Paracoccus methylarcula</name>
    <dbReference type="NCBI Taxonomy" id="72022"/>
    <lineage>
        <taxon>Bacteria</taxon>
        <taxon>Pseudomonadati</taxon>
        <taxon>Pseudomonadota</taxon>
        <taxon>Alphaproteobacteria</taxon>
        <taxon>Rhodobacterales</taxon>
        <taxon>Paracoccaceae</taxon>
        <taxon>Paracoccus</taxon>
    </lineage>
</organism>
<evidence type="ECO:0000259" key="2">
    <source>
        <dbReference type="Pfam" id="PF00239"/>
    </source>
</evidence>
<proteinExistence type="predicted"/>
<dbReference type="InterPro" id="IPR006119">
    <property type="entry name" value="Resolv_N"/>
</dbReference>
<gene>
    <name evidence="3" type="ORF">A7A09_006945</name>
</gene>
<sequence>MVLASPMGVKDGRKFSPIAGENCPNLQQRLRYARRVARHTPTEFVVNKIVELGDQPVMVMRVVADLRERGIGLRAIADGIDTMQSTEVIVPRLLFILSEMERVETRMRTSEAVRHAQSEGIVCGRPFTMTPERQAIAVRMLAQGKSGREVLDVVKAIRGPNISRSAYYLWQKRRMIDQQSPGARPSVASSSSSTTESRCSECKSSRK</sequence>
<dbReference type="InterPro" id="IPR036162">
    <property type="entry name" value="Resolvase-like_N_sf"/>
</dbReference>
<name>A0A422QZA9_9RHOB</name>
<dbReference type="SUPFAM" id="SSF53041">
    <property type="entry name" value="Resolvase-like"/>
    <property type="match status" value="1"/>
</dbReference>
<evidence type="ECO:0000313" key="4">
    <source>
        <dbReference type="Proteomes" id="UP000238137"/>
    </source>
</evidence>
<dbReference type="OrthoDB" id="2290206at2"/>
<dbReference type="EMBL" id="PXNQ02000003">
    <property type="protein sequence ID" value="RNF35327.1"/>
    <property type="molecule type" value="Genomic_DNA"/>
</dbReference>
<feature type="region of interest" description="Disordered" evidence="1">
    <location>
        <begin position="177"/>
        <end position="207"/>
    </location>
</feature>
<feature type="compositionally biased region" description="Basic and acidic residues" evidence="1">
    <location>
        <begin position="198"/>
        <end position="207"/>
    </location>
</feature>
<comment type="caution">
    <text evidence="3">The sequence shown here is derived from an EMBL/GenBank/DDBJ whole genome shotgun (WGS) entry which is preliminary data.</text>
</comment>
<evidence type="ECO:0000256" key="1">
    <source>
        <dbReference type="SAM" id="MobiDB-lite"/>
    </source>
</evidence>